<dbReference type="SUPFAM" id="SSF54736">
    <property type="entry name" value="ClpS-like"/>
    <property type="match status" value="1"/>
</dbReference>
<dbReference type="GO" id="GO:0006412">
    <property type="term" value="P:translation"/>
    <property type="evidence" value="ECO:0007669"/>
    <property type="project" value="InterPro"/>
</dbReference>
<protein>
    <recommendedName>
        <fullName evidence="2">Large ribosomal subunit protein bL12 C-terminal domain-containing protein</fullName>
    </recommendedName>
</protein>
<accession>A0A4Q0VDT2</accession>
<feature type="domain" description="Large ribosomal subunit protein bL12 C-terminal" evidence="2">
    <location>
        <begin position="65"/>
        <end position="96"/>
    </location>
</feature>
<dbReference type="Gene3D" id="3.30.1390.10">
    <property type="match status" value="1"/>
</dbReference>
<dbReference type="InterPro" id="IPR013823">
    <property type="entry name" value="Ribosomal_bL12_C"/>
</dbReference>
<dbReference type="AlphaFoldDB" id="A0A4Q0VDT2"/>
<gene>
    <name evidence="3" type="ORF">DP130_04115</name>
</gene>
<dbReference type="Proteomes" id="UP000290921">
    <property type="component" value="Unassembled WGS sequence"/>
</dbReference>
<reference evidence="3 4" key="1">
    <citation type="submission" date="2018-06" db="EMBL/GenBank/DDBJ databases">
        <title>Genome conservation of Clostridium tetani.</title>
        <authorList>
            <person name="Bruggemann H."/>
            <person name="Popoff M.R."/>
        </authorList>
    </citation>
    <scope>NUCLEOTIDE SEQUENCE [LARGE SCALE GENOMIC DNA]</scope>
    <source>
        <strain evidence="3 4">2017.061</strain>
    </source>
</reference>
<evidence type="ECO:0000256" key="1">
    <source>
        <dbReference type="SAM" id="Phobius"/>
    </source>
</evidence>
<keyword evidence="1" id="KW-0472">Membrane</keyword>
<keyword evidence="1" id="KW-1133">Transmembrane helix</keyword>
<name>A0A4Q0VDT2_CLOTA</name>
<evidence type="ECO:0000313" key="4">
    <source>
        <dbReference type="Proteomes" id="UP000290921"/>
    </source>
</evidence>
<dbReference type="Pfam" id="PF00542">
    <property type="entry name" value="Ribosomal_L12"/>
    <property type="match status" value="1"/>
</dbReference>
<comment type="caution">
    <text evidence="3">The sequence shown here is derived from an EMBL/GenBank/DDBJ whole genome shotgun (WGS) entry which is preliminary data.</text>
</comment>
<dbReference type="RefSeq" id="WP_129030006.1">
    <property type="nucleotide sequence ID" value="NZ_QMAP01000004.1"/>
</dbReference>
<evidence type="ECO:0000313" key="3">
    <source>
        <dbReference type="EMBL" id="RXI49251.1"/>
    </source>
</evidence>
<proteinExistence type="predicted"/>
<sequence>MEYISIGLIITLLTIININSSILQRDQKRIESKLDRIMEHLGLPELSRRSINDELKNELIELVRENKKIKAIKRLRDATGMGLKEAKDYVDSLDYALYK</sequence>
<feature type="transmembrane region" description="Helical" evidence="1">
    <location>
        <begin position="6"/>
        <end position="23"/>
    </location>
</feature>
<keyword evidence="1" id="KW-0812">Transmembrane</keyword>
<dbReference type="InterPro" id="IPR014719">
    <property type="entry name" value="Ribosomal_bL12_C/ClpS-like"/>
</dbReference>
<evidence type="ECO:0000259" key="2">
    <source>
        <dbReference type="Pfam" id="PF00542"/>
    </source>
</evidence>
<dbReference type="GO" id="GO:0003735">
    <property type="term" value="F:structural constituent of ribosome"/>
    <property type="evidence" value="ECO:0007669"/>
    <property type="project" value="InterPro"/>
</dbReference>
<organism evidence="3 4">
    <name type="scientific">Clostridium tetani</name>
    <dbReference type="NCBI Taxonomy" id="1513"/>
    <lineage>
        <taxon>Bacteria</taxon>
        <taxon>Bacillati</taxon>
        <taxon>Bacillota</taxon>
        <taxon>Clostridia</taxon>
        <taxon>Eubacteriales</taxon>
        <taxon>Clostridiaceae</taxon>
        <taxon>Clostridium</taxon>
    </lineage>
</organism>
<dbReference type="EMBL" id="QMAP01000004">
    <property type="protein sequence ID" value="RXI49251.1"/>
    <property type="molecule type" value="Genomic_DNA"/>
</dbReference>